<comment type="caution">
    <text evidence="2">The sequence shown here is derived from an EMBL/GenBank/DDBJ whole genome shotgun (WGS) entry which is preliminary data.</text>
</comment>
<keyword evidence="3" id="KW-1185">Reference proteome</keyword>
<evidence type="ECO:0000313" key="3">
    <source>
        <dbReference type="Proteomes" id="UP001501697"/>
    </source>
</evidence>
<evidence type="ECO:0000313" key="2">
    <source>
        <dbReference type="EMBL" id="GAA3638737.1"/>
    </source>
</evidence>
<feature type="signal peptide" evidence="1">
    <location>
        <begin position="1"/>
        <end position="26"/>
    </location>
</feature>
<dbReference type="EMBL" id="BAAAYU010000005">
    <property type="protein sequence ID" value="GAA3638737.1"/>
    <property type="molecule type" value="Genomic_DNA"/>
</dbReference>
<protein>
    <submittedName>
        <fullName evidence="2">Uncharacterized protein</fullName>
    </submittedName>
</protein>
<gene>
    <name evidence="2" type="ORF">GCM10022200_22600</name>
</gene>
<reference evidence="3" key="1">
    <citation type="journal article" date="2019" name="Int. J. Syst. Evol. Microbiol.">
        <title>The Global Catalogue of Microorganisms (GCM) 10K type strain sequencing project: providing services to taxonomists for standard genome sequencing and annotation.</title>
        <authorList>
            <consortium name="The Broad Institute Genomics Platform"/>
            <consortium name="The Broad Institute Genome Sequencing Center for Infectious Disease"/>
            <person name="Wu L."/>
            <person name="Ma J."/>
        </authorList>
    </citation>
    <scope>NUCLEOTIDE SEQUENCE [LARGE SCALE GENOMIC DNA]</scope>
    <source>
        <strain evidence="3">JCM 16544</strain>
    </source>
</reference>
<proteinExistence type="predicted"/>
<name>A0ABP7AR69_9MICO</name>
<evidence type="ECO:0000256" key="1">
    <source>
        <dbReference type="SAM" id="SignalP"/>
    </source>
</evidence>
<organism evidence="2 3">
    <name type="scientific">Microbacterium awajiense</name>
    <dbReference type="NCBI Taxonomy" id="415214"/>
    <lineage>
        <taxon>Bacteria</taxon>
        <taxon>Bacillati</taxon>
        <taxon>Actinomycetota</taxon>
        <taxon>Actinomycetes</taxon>
        <taxon>Micrococcales</taxon>
        <taxon>Microbacteriaceae</taxon>
        <taxon>Microbacterium</taxon>
    </lineage>
</organism>
<accession>A0ABP7AR69</accession>
<dbReference type="RefSeq" id="WP_344738607.1">
    <property type="nucleotide sequence ID" value="NZ_BAAAYU010000005.1"/>
</dbReference>
<feature type="chain" id="PRO_5047357788" evidence="1">
    <location>
        <begin position="27"/>
        <end position="208"/>
    </location>
</feature>
<keyword evidence="1" id="KW-0732">Signal</keyword>
<sequence length="208" mass="21488">MRKRTTGRIAAAALSAAALAAGAALAAAPAHSATDVHTEDTRYGFVYDNVALGDGQPPYLVIAGGTLEEFCAGGDPFNASPGSAVLHVKVTGEPGADGARLSEAFVTRGLIELYANDGMGAPAYLDHRCGIWAETGVLPEPYAIGAGTVKSGTEFSWAGGIAYGSTWNSARGPLRTADGEVLVVWADARVTLAPEFVLDHVGFQIRNR</sequence>
<dbReference type="Proteomes" id="UP001501697">
    <property type="component" value="Unassembled WGS sequence"/>
</dbReference>